<dbReference type="SUPFAM" id="SSF143865">
    <property type="entry name" value="CorA soluble domain-like"/>
    <property type="match status" value="1"/>
</dbReference>
<keyword evidence="6 8" id="KW-1133">Transmembrane helix</keyword>
<evidence type="ECO:0000256" key="5">
    <source>
        <dbReference type="ARBA" id="ARBA00022692"/>
    </source>
</evidence>
<evidence type="ECO:0000256" key="1">
    <source>
        <dbReference type="ARBA" id="ARBA00004651"/>
    </source>
</evidence>
<dbReference type="Gene3D" id="1.20.58.340">
    <property type="entry name" value="Magnesium transport protein CorA, transmembrane region"/>
    <property type="match status" value="2"/>
</dbReference>
<keyword evidence="4" id="KW-1003">Cell membrane</keyword>
<keyword evidence="5 8" id="KW-0812">Transmembrane</keyword>
<evidence type="ECO:0000256" key="7">
    <source>
        <dbReference type="ARBA" id="ARBA00023136"/>
    </source>
</evidence>
<evidence type="ECO:0000256" key="2">
    <source>
        <dbReference type="ARBA" id="ARBA00009765"/>
    </source>
</evidence>
<evidence type="ECO:0000256" key="8">
    <source>
        <dbReference type="SAM" id="Phobius"/>
    </source>
</evidence>
<protein>
    <submittedName>
        <fullName evidence="9">Magnesium transporter CorA family protein</fullName>
    </submittedName>
</protein>
<dbReference type="InterPro" id="IPR002523">
    <property type="entry name" value="MgTranspt_CorA/ZnTranspt_ZntB"/>
</dbReference>
<comment type="caution">
    <text evidence="9">The sequence shown here is derived from an EMBL/GenBank/DDBJ whole genome shotgun (WGS) entry which is preliminary data.</text>
</comment>
<dbReference type="Gene3D" id="3.30.460.20">
    <property type="entry name" value="CorA soluble domain-like"/>
    <property type="match status" value="1"/>
</dbReference>
<dbReference type="PANTHER" id="PTHR46494:SF1">
    <property type="entry name" value="CORA FAMILY METAL ION TRANSPORTER (EUROFUNG)"/>
    <property type="match status" value="1"/>
</dbReference>
<name>A0ABT1PAT3_9ACTN</name>
<dbReference type="EMBL" id="JANFNH010000002">
    <property type="protein sequence ID" value="MCQ4041353.1"/>
    <property type="molecule type" value="Genomic_DNA"/>
</dbReference>
<feature type="transmembrane region" description="Helical" evidence="8">
    <location>
        <begin position="298"/>
        <end position="318"/>
    </location>
</feature>
<evidence type="ECO:0000313" key="9">
    <source>
        <dbReference type="EMBL" id="MCQ4041353.1"/>
    </source>
</evidence>
<dbReference type="SUPFAM" id="SSF144083">
    <property type="entry name" value="Magnesium transport protein CorA, transmembrane region"/>
    <property type="match status" value="1"/>
</dbReference>
<reference evidence="9 10" key="1">
    <citation type="submission" date="2022-06" db="EMBL/GenBank/DDBJ databases">
        <title>Draft genome sequence of type strain Streptomyces rubrisoli DSM 42083.</title>
        <authorList>
            <person name="Duangmal K."/>
            <person name="Klaysubun C."/>
        </authorList>
    </citation>
    <scope>NUCLEOTIDE SEQUENCE [LARGE SCALE GENOMIC DNA]</scope>
    <source>
        <strain evidence="9 10">DSM 42083</strain>
    </source>
</reference>
<keyword evidence="3" id="KW-0813">Transport</keyword>
<evidence type="ECO:0000313" key="10">
    <source>
        <dbReference type="Proteomes" id="UP001206206"/>
    </source>
</evidence>
<dbReference type="Proteomes" id="UP001206206">
    <property type="component" value="Unassembled WGS sequence"/>
</dbReference>
<feature type="transmembrane region" description="Helical" evidence="8">
    <location>
        <begin position="268"/>
        <end position="286"/>
    </location>
</feature>
<dbReference type="CDD" id="cd12822">
    <property type="entry name" value="TmCorA-like"/>
    <property type="match status" value="1"/>
</dbReference>
<organism evidence="9 10">
    <name type="scientific">Streptantibioticus rubrisoli</name>
    <dbReference type="NCBI Taxonomy" id="1387313"/>
    <lineage>
        <taxon>Bacteria</taxon>
        <taxon>Bacillati</taxon>
        <taxon>Actinomycetota</taxon>
        <taxon>Actinomycetes</taxon>
        <taxon>Kitasatosporales</taxon>
        <taxon>Streptomycetaceae</taxon>
        <taxon>Streptantibioticus</taxon>
    </lineage>
</organism>
<dbReference type="InterPro" id="IPR045863">
    <property type="entry name" value="CorA_TM1_TM2"/>
</dbReference>
<evidence type="ECO:0000256" key="4">
    <source>
        <dbReference type="ARBA" id="ARBA00022475"/>
    </source>
</evidence>
<dbReference type="PANTHER" id="PTHR46494">
    <property type="entry name" value="CORA FAMILY METAL ION TRANSPORTER (EUROFUNG)"/>
    <property type="match status" value="1"/>
</dbReference>
<proteinExistence type="inferred from homology"/>
<keyword evidence="7 8" id="KW-0472">Membrane</keyword>
<comment type="subcellular location">
    <subcellularLocation>
        <location evidence="1">Cell membrane</location>
        <topology evidence="1">Multi-pass membrane protein</topology>
    </subcellularLocation>
</comment>
<dbReference type="RefSeq" id="WP_255925316.1">
    <property type="nucleotide sequence ID" value="NZ_JANFNH010000002.1"/>
</dbReference>
<dbReference type="Pfam" id="PF01544">
    <property type="entry name" value="CorA"/>
    <property type="match status" value="1"/>
</dbReference>
<evidence type="ECO:0000256" key="3">
    <source>
        <dbReference type="ARBA" id="ARBA00022448"/>
    </source>
</evidence>
<keyword evidence="10" id="KW-1185">Reference proteome</keyword>
<accession>A0ABT1PAT3</accession>
<gene>
    <name evidence="9" type="ORF">NON19_04750</name>
</gene>
<comment type="similarity">
    <text evidence="2">Belongs to the CorA metal ion transporter (MIT) (TC 1.A.35) family.</text>
</comment>
<evidence type="ECO:0000256" key="6">
    <source>
        <dbReference type="ARBA" id="ARBA00022989"/>
    </source>
</evidence>
<dbReference type="InterPro" id="IPR045861">
    <property type="entry name" value="CorA_cytoplasmic_dom"/>
</dbReference>
<sequence length="324" mass="37021">MARTRLYRNGTLTLENFPVEDISDYVTDPDAAVWLDLCAPEHADFEMISEEFGLHELAVEDARHDHQRPKLDHYRTHAFISAYSVSADADTGLLATSEISVFVTKTALITIRNDDSFDIDQVVARWDNNPDLAKHGVGFLLYGLLDVIVDGHFAAVQNLDDRIEEVEDLLFEDNRAQIESVQRRSYELRKSLTRLRRVVIPMREVVNSLLRRDLHIVGEPLMPYYQDVYDHVLRATEWTESLRDMVTTIMETNLTVQGNRMNLIMKKVTSWASIIAVPTAVTGFYGQNVPFPGFSTHWGFLASTSAIVILSVILYVSFKRKDWI</sequence>